<keyword evidence="1" id="KW-1133">Transmembrane helix</keyword>
<evidence type="ECO:0000259" key="2">
    <source>
        <dbReference type="PROSITE" id="PS50011"/>
    </source>
</evidence>
<dbReference type="PANTHER" id="PTHR46448">
    <property type="entry name" value="PROTEIN KINASE DOMAIN-CONTAINING PROTEIN"/>
    <property type="match status" value="1"/>
</dbReference>
<sequence>MIKTTRFSVYVSVYLFVCLLGNVALVVLFLNVQPWNRPLYPATARPRKHDWDVTSDRSLGCDDIAAFTNLTVIGSGWTKLVYSGDYHGATVAVKTVHTSGHDMVECTDPPRVCYQQCADKIIKEIGLLKTLAHPNVIKVYGECVPEVIYSPGHPLVGVAAVTEFGHPLSVVHLLQMNFDQRLLLARDVGRLLFHLALSPLGPLLMKDFRREQFVLVDGTLKVSDVDDLNIGDPPCSTSDQCSLKDPTTEETLVTLICNGGECQGFNSRLNALQASQHFLRLLLPYGSPPTLESPAMMLMDRLARGLEDSEAVHQYLENLVTDYSAGRYLTSRQRDKLQEFSVSKGYSIEGADFSCTKTNPNMCQQSVSSPGEAAWLCWQWPQCAAFILLNQWSWTGRQIAIFKSSARDMHKSRRIVLYIRKGQG</sequence>
<dbReference type="InterPro" id="IPR011009">
    <property type="entry name" value="Kinase-like_dom_sf"/>
</dbReference>
<dbReference type="Proteomes" id="UP001286313">
    <property type="component" value="Unassembled WGS sequence"/>
</dbReference>
<evidence type="ECO:0000313" key="4">
    <source>
        <dbReference type="Proteomes" id="UP001286313"/>
    </source>
</evidence>
<dbReference type="InterPro" id="IPR000719">
    <property type="entry name" value="Prot_kinase_dom"/>
</dbReference>
<proteinExistence type="predicted"/>
<keyword evidence="1" id="KW-0812">Transmembrane</keyword>
<keyword evidence="1" id="KW-0472">Membrane</keyword>
<evidence type="ECO:0000313" key="3">
    <source>
        <dbReference type="EMBL" id="KAK3853770.1"/>
    </source>
</evidence>
<dbReference type="AlphaFoldDB" id="A0AAE1EKA6"/>
<feature type="domain" description="Protein kinase" evidence="2">
    <location>
        <begin position="67"/>
        <end position="341"/>
    </location>
</feature>
<dbReference type="Gene3D" id="1.10.510.10">
    <property type="entry name" value="Transferase(Phosphotransferase) domain 1"/>
    <property type="match status" value="1"/>
</dbReference>
<gene>
    <name evidence="3" type="ORF">Pcinc_039704</name>
</gene>
<feature type="transmembrane region" description="Helical" evidence="1">
    <location>
        <begin position="7"/>
        <end position="30"/>
    </location>
</feature>
<dbReference type="GO" id="GO:0005524">
    <property type="term" value="F:ATP binding"/>
    <property type="evidence" value="ECO:0007669"/>
    <property type="project" value="InterPro"/>
</dbReference>
<dbReference type="EMBL" id="JAWQEG010006830">
    <property type="protein sequence ID" value="KAK3853770.1"/>
    <property type="molecule type" value="Genomic_DNA"/>
</dbReference>
<dbReference type="PANTHER" id="PTHR46448:SF1">
    <property type="entry name" value="PROTEIN KINASE DOMAIN-CONTAINING PROTEIN"/>
    <property type="match status" value="1"/>
</dbReference>
<dbReference type="GO" id="GO:0005576">
    <property type="term" value="C:extracellular region"/>
    <property type="evidence" value="ECO:0007669"/>
    <property type="project" value="TreeGrafter"/>
</dbReference>
<dbReference type="SUPFAM" id="SSF56112">
    <property type="entry name" value="Protein kinase-like (PK-like)"/>
    <property type="match status" value="1"/>
</dbReference>
<reference evidence="3" key="1">
    <citation type="submission" date="2023-10" db="EMBL/GenBank/DDBJ databases">
        <title>Genome assemblies of two species of porcelain crab, Petrolisthes cinctipes and Petrolisthes manimaculis (Anomura: Porcellanidae).</title>
        <authorList>
            <person name="Angst P."/>
        </authorList>
    </citation>
    <scope>NUCLEOTIDE SEQUENCE</scope>
    <source>
        <strain evidence="3">PB745_01</strain>
        <tissue evidence="3">Gill</tissue>
    </source>
</reference>
<dbReference type="InterPro" id="IPR042983">
    <property type="entry name" value="PKDCC"/>
</dbReference>
<dbReference type="PROSITE" id="PS50011">
    <property type="entry name" value="PROTEIN_KINASE_DOM"/>
    <property type="match status" value="1"/>
</dbReference>
<protein>
    <recommendedName>
        <fullName evidence="2">Protein kinase domain-containing protein</fullName>
    </recommendedName>
</protein>
<dbReference type="GO" id="GO:0004715">
    <property type="term" value="F:non-membrane spanning protein tyrosine kinase activity"/>
    <property type="evidence" value="ECO:0007669"/>
    <property type="project" value="InterPro"/>
</dbReference>
<name>A0AAE1EKA6_PETCI</name>
<organism evidence="3 4">
    <name type="scientific">Petrolisthes cinctipes</name>
    <name type="common">Flat porcelain crab</name>
    <dbReference type="NCBI Taxonomy" id="88211"/>
    <lineage>
        <taxon>Eukaryota</taxon>
        <taxon>Metazoa</taxon>
        <taxon>Ecdysozoa</taxon>
        <taxon>Arthropoda</taxon>
        <taxon>Crustacea</taxon>
        <taxon>Multicrustacea</taxon>
        <taxon>Malacostraca</taxon>
        <taxon>Eumalacostraca</taxon>
        <taxon>Eucarida</taxon>
        <taxon>Decapoda</taxon>
        <taxon>Pleocyemata</taxon>
        <taxon>Anomura</taxon>
        <taxon>Galatheoidea</taxon>
        <taxon>Porcellanidae</taxon>
        <taxon>Petrolisthes</taxon>
    </lineage>
</organism>
<accession>A0AAE1EKA6</accession>
<comment type="caution">
    <text evidence="3">The sequence shown here is derived from an EMBL/GenBank/DDBJ whole genome shotgun (WGS) entry which is preliminary data.</text>
</comment>
<keyword evidence="4" id="KW-1185">Reference proteome</keyword>
<evidence type="ECO:0000256" key="1">
    <source>
        <dbReference type="SAM" id="Phobius"/>
    </source>
</evidence>
<dbReference type="GO" id="GO:0001501">
    <property type="term" value="P:skeletal system development"/>
    <property type="evidence" value="ECO:0007669"/>
    <property type="project" value="TreeGrafter"/>
</dbReference>